<organism evidence="1 2">
    <name type="scientific">Glossina austeni</name>
    <name type="common">Savannah tsetse fly</name>
    <dbReference type="NCBI Taxonomy" id="7395"/>
    <lineage>
        <taxon>Eukaryota</taxon>
        <taxon>Metazoa</taxon>
        <taxon>Ecdysozoa</taxon>
        <taxon>Arthropoda</taxon>
        <taxon>Hexapoda</taxon>
        <taxon>Insecta</taxon>
        <taxon>Pterygota</taxon>
        <taxon>Neoptera</taxon>
        <taxon>Endopterygota</taxon>
        <taxon>Diptera</taxon>
        <taxon>Brachycera</taxon>
        <taxon>Muscomorpha</taxon>
        <taxon>Hippoboscoidea</taxon>
        <taxon>Glossinidae</taxon>
        <taxon>Glossina</taxon>
    </lineage>
</organism>
<evidence type="ECO:0000313" key="1">
    <source>
        <dbReference type="EnsemblMetazoa" id="GAUT023316-PA"/>
    </source>
</evidence>
<proteinExistence type="predicted"/>
<dbReference type="VEuPathDB" id="VectorBase:GAUT023316"/>
<dbReference type="EnsemblMetazoa" id="GAUT023316-RA">
    <property type="protein sequence ID" value="GAUT023316-PA"/>
    <property type="gene ID" value="GAUT023316"/>
</dbReference>
<name>A0A1A9V227_GLOAU</name>
<protein>
    <submittedName>
        <fullName evidence="1">Uncharacterized protein</fullName>
    </submittedName>
</protein>
<reference evidence="1" key="1">
    <citation type="submission" date="2020-05" db="UniProtKB">
        <authorList>
            <consortium name="EnsemblMetazoa"/>
        </authorList>
    </citation>
    <scope>IDENTIFICATION</scope>
    <source>
        <strain evidence="1">TTRI</strain>
    </source>
</reference>
<accession>A0A1A9V227</accession>
<sequence>MEEEITNGTPAAQADAQLIAALCEIDKYNYLYLFERCKQFNVNARQLRYFEKDHVRELIPKTQLGILAEFGFLLKAWKIRNGFFNSAENHKEACSSGSSKYTRTRVQHMESSLSNEDSLELQKICNSNSSNVITDHQDLLTFSTYAEDHLNFSTCNPGSTAESDNVNAKVDVESFPLTTIIPAVLRYCQKTYKNEKLLTEKDRRLMARSIVDYFDSRNIRLQPQIMDNLAEQITQHFPTENKKAWYDRHRGRLQARRYATQRCTQRWRAGSYRKKRKITAINTLRKKEHSKESTLQEDIEAMEQDEGGQRIQNWLKCYKCEDFNEVMDMWDDTLSYRNLQIKYLKANDLESVREFLDSWPSYKLPSGYKLFAMDFEQIHPITMSTYQYRWLIFKEKVVHLMETEIKDSTCIDLLKLYQAEKGNINDDSIACTLIHLLHAMTKPSKPMRSWKSKNGNHRYSTVDSQRSVTRLINDPAEFYVYNEPYPCIFVIGESFLEIRECYIVFQSLKYKLSFEDALATAMHLYTLFKLDDRRLPSVYFWQFIRSYFFDINKNDETSYTSIEVLVKYLKTADTKLC</sequence>
<evidence type="ECO:0000313" key="2">
    <source>
        <dbReference type="Proteomes" id="UP000078200"/>
    </source>
</evidence>
<dbReference type="AlphaFoldDB" id="A0A1A9V227"/>
<keyword evidence="2" id="KW-1185">Reference proteome</keyword>
<dbReference type="Proteomes" id="UP000078200">
    <property type="component" value="Unassembled WGS sequence"/>
</dbReference>